<keyword evidence="6" id="KW-0804">Transcription</keyword>
<dbReference type="InterPro" id="IPR016032">
    <property type="entry name" value="Sig_transdc_resp-reg_C-effctor"/>
</dbReference>
<evidence type="ECO:0000259" key="11">
    <source>
        <dbReference type="PROSITE" id="PS51755"/>
    </source>
</evidence>
<feature type="domain" description="Response regulatory" evidence="10">
    <location>
        <begin position="7"/>
        <end position="124"/>
    </location>
</feature>
<evidence type="ECO:0000313" key="13">
    <source>
        <dbReference type="Proteomes" id="UP000604730"/>
    </source>
</evidence>
<evidence type="ECO:0000256" key="3">
    <source>
        <dbReference type="ARBA" id="ARBA00023012"/>
    </source>
</evidence>
<dbReference type="CDD" id="cd00383">
    <property type="entry name" value="trans_reg_C"/>
    <property type="match status" value="1"/>
</dbReference>
<dbReference type="CDD" id="cd17574">
    <property type="entry name" value="REC_OmpR"/>
    <property type="match status" value="1"/>
</dbReference>
<keyword evidence="3" id="KW-0902">Two-component regulatory system</keyword>
<dbReference type="InterPro" id="IPR001867">
    <property type="entry name" value="OmpR/PhoB-type_DNA-bd"/>
</dbReference>
<evidence type="ECO:0000256" key="7">
    <source>
        <dbReference type="ARBA" id="ARBA00024867"/>
    </source>
</evidence>
<keyword evidence="5 9" id="KW-0238">DNA-binding</keyword>
<protein>
    <recommendedName>
        <fullName evidence="1">Stage 0 sporulation protein A homolog</fullName>
    </recommendedName>
</protein>
<evidence type="ECO:0000256" key="6">
    <source>
        <dbReference type="ARBA" id="ARBA00023163"/>
    </source>
</evidence>
<dbReference type="PROSITE" id="PS50110">
    <property type="entry name" value="RESPONSE_REGULATORY"/>
    <property type="match status" value="1"/>
</dbReference>
<dbReference type="Gene3D" id="1.10.10.10">
    <property type="entry name" value="Winged helix-like DNA-binding domain superfamily/Winged helix DNA-binding domain"/>
    <property type="match status" value="1"/>
</dbReference>
<dbReference type="InterPro" id="IPR001789">
    <property type="entry name" value="Sig_transdc_resp-reg_receiver"/>
</dbReference>
<comment type="function">
    <text evidence="7">May play the central regulatory role in sporulation. It may be an element of the effector pathway responsible for the activation of sporulation genes in response to nutritional stress. Spo0A may act in concert with spo0H (a sigma factor) to control the expression of some genes that are critical to the sporulation process.</text>
</comment>
<dbReference type="Pfam" id="PF00072">
    <property type="entry name" value="Response_reg"/>
    <property type="match status" value="1"/>
</dbReference>
<evidence type="ECO:0000256" key="1">
    <source>
        <dbReference type="ARBA" id="ARBA00018672"/>
    </source>
</evidence>
<reference evidence="12 13" key="1">
    <citation type="submission" date="2021-01" db="EMBL/GenBank/DDBJ databases">
        <title>Isolation and description of Catonella massiliensis sp. nov., a novel Catonella species, isolated from a stable periodontitis subject.</title>
        <authorList>
            <person name="Antezack A."/>
            <person name="Boxberger M."/>
            <person name="La Scola B."/>
            <person name="Monnet-Corti V."/>
        </authorList>
    </citation>
    <scope>NUCLEOTIDE SEQUENCE [LARGE SCALE GENOMIC DNA]</scope>
    <source>
        <strain evidence="12 13">Marseille-Q4567</strain>
    </source>
</reference>
<dbReference type="SUPFAM" id="SSF52172">
    <property type="entry name" value="CheY-like"/>
    <property type="match status" value="1"/>
</dbReference>
<feature type="domain" description="OmpR/PhoB-type" evidence="11">
    <location>
        <begin position="134"/>
        <end position="233"/>
    </location>
</feature>
<proteinExistence type="predicted"/>
<dbReference type="SMART" id="SM00448">
    <property type="entry name" value="REC"/>
    <property type="match status" value="1"/>
</dbReference>
<dbReference type="Gene3D" id="6.10.250.690">
    <property type="match status" value="1"/>
</dbReference>
<keyword evidence="4" id="KW-0805">Transcription regulation</keyword>
<evidence type="ECO:0000256" key="4">
    <source>
        <dbReference type="ARBA" id="ARBA00023015"/>
    </source>
</evidence>
<evidence type="ECO:0000256" key="8">
    <source>
        <dbReference type="PROSITE-ProRule" id="PRU00169"/>
    </source>
</evidence>
<dbReference type="Gene3D" id="3.40.50.2300">
    <property type="match status" value="1"/>
</dbReference>
<dbReference type="PROSITE" id="PS51755">
    <property type="entry name" value="OMPR_PHOB"/>
    <property type="match status" value="1"/>
</dbReference>
<dbReference type="RefSeq" id="WP_208428261.1">
    <property type="nucleotide sequence ID" value="NZ_JAEPRJ010000001.1"/>
</dbReference>
<evidence type="ECO:0000256" key="9">
    <source>
        <dbReference type="PROSITE-ProRule" id="PRU01091"/>
    </source>
</evidence>
<gene>
    <name evidence="12" type="ORF">JJN12_02735</name>
</gene>
<dbReference type="PANTHER" id="PTHR48111:SF40">
    <property type="entry name" value="PHOSPHATE REGULON TRANSCRIPTIONAL REGULATORY PROTEIN PHOB"/>
    <property type="match status" value="1"/>
</dbReference>
<dbReference type="EMBL" id="JAEPRJ010000001">
    <property type="protein sequence ID" value="MBK5896703.1"/>
    <property type="molecule type" value="Genomic_DNA"/>
</dbReference>
<evidence type="ECO:0000256" key="5">
    <source>
        <dbReference type="ARBA" id="ARBA00023125"/>
    </source>
</evidence>
<evidence type="ECO:0000259" key="10">
    <source>
        <dbReference type="PROSITE" id="PS50110"/>
    </source>
</evidence>
<sequence>MDKTTCKILLVDDEKKLADLVVSILKREGYSSIDVAEDCRGAEDNIIRNSYHLILLDVMLPDGNGFELYEKLCQLGYLSEIPVIFLSARDEDTARLRGLGLGADDYITKPFLTKELLLRIAAVLRRTYKLEEGTAILRCGDALVDLDAGVVKHEGKEVSLTSKELALLQVLYRNRGKIVTMDALCNAVWPEGNYGLESSLIVHMRHLREKIEKDPSKPEFLTTVRGLGYKLEKNR</sequence>
<dbReference type="PANTHER" id="PTHR48111">
    <property type="entry name" value="REGULATOR OF RPOS"/>
    <property type="match status" value="1"/>
</dbReference>
<dbReference type="Proteomes" id="UP000604730">
    <property type="component" value="Unassembled WGS sequence"/>
</dbReference>
<name>A0ABS1IXT3_9FIRM</name>
<dbReference type="InterPro" id="IPR036388">
    <property type="entry name" value="WH-like_DNA-bd_sf"/>
</dbReference>
<dbReference type="InterPro" id="IPR039420">
    <property type="entry name" value="WalR-like"/>
</dbReference>
<evidence type="ECO:0000256" key="2">
    <source>
        <dbReference type="ARBA" id="ARBA00022553"/>
    </source>
</evidence>
<feature type="DNA-binding region" description="OmpR/PhoB-type" evidence="9">
    <location>
        <begin position="134"/>
        <end position="233"/>
    </location>
</feature>
<keyword evidence="13" id="KW-1185">Reference proteome</keyword>
<dbReference type="InterPro" id="IPR011006">
    <property type="entry name" value="CheY-like_superfamily"/>
</dbReference>
<dbReference type="Pfam" id="PF00486">
    <property type="entry name" value="Trans_reg_C"/>
    <property type="match status" value="1"/>
</dbReference>
<comment type="caution">
    <text evidence="12">The sequence shown here is derived from an EMBL/GenBank/DDBJ whole genome shotgun (WGS) entry which is preliminary data.</text>
</comment>
<feature type="modified residue" description="4-aspartylphosphate" evidence="8">
    <location>
        <position position="57"/>
    </location>
</feature>
<dbReference type="SMART" id="SM00862">
    <property type="entry name" value="Trans_reg_C"/>
    <property type="match status" value="1"/>
</dbReference>
<keyword evidence="2 8" id="KW-0597">Phosphoprotein</keyword>
<dbReference type="SUPFAM" id="SSF46894">
    <property type="entry name" value="C-terminal effector domain of the bipartite response regulators"/>
    <property type="match status" value="1"/>
</dbReference>
<organism evidence="12 13">
    <name type="scientific">Catonella massiliensis</name>
    <dbReference type="NCBI Taxonomy" id="2799636"/>
    <lineage>
        <taxon>Bacteria</taxon>
        <taxon>Bacillati</taxon>
        <taxon>Bacillota</taxon>
        <taxon>Clostridia</taxon>
        <taxon>Lachnospirales</taxon>
        <taxon>Lachnospiraceae</taxon>
        <taxon>Catonella</taxon>
    </lineage>
</organism>
<evidence type="ECO:0000313" key="12">
    <source>
        <dbReference type="EMBL" id="MBK5896703.1"/>
    </source>
</evidence>
<accession>A0ABS1IXT3</accession>